<organism evidence="1 2">
    <name type="scientific">Pleurodeles waltl</name>
    <name type="common">Iberian ribbed newt</name>
    <dbReference type="NCBI Taxonomy" id="8319"/>
    <lineage>
        <taxon>Eukaryota</taxon>
        <taxon>Metazoa</taxon>
        <taxon>Chordata</taxon>
        <taxon>Craniata</taxon>
        <taxon>Vertebrata</taxon>
        <taxon>Euteleostomi</taxon>
        <taxon>Amphibia</taxon>
        <taxon>Batrachia</taxon>
        <taxon>Caudata</taxon>
        <taxon>Salamandroidea</taxon>
        <taxon>Salamandridae</taxon>
        <taxon>Pleurodelinae</taxon>
        <taxon>Pleurodeles</taxon>
    </lineage>
</organism>
<accession>A0AAV7NPT1</accession>
<protein>
    <submittedName>
        <fullName evidence="1">Uncharacterized protein</fullName>
    </submittedName>
</protein>
<evidence type="ECO:0000313" key="1">
    <source>
        <dbReference type="EMBL" id="KAJ1117506.1"/>
    </source>
</evidence>
<evidence type="ECO:0000313" key="2">
    <source>
        <dbReference type="Proteomes" id="UP001066276"/>
    </source>
</evidence>
<sequence length="77" mass="8651">MQVLCRFPLWKSDGVVPGGPCVDVPAAPQVPCRSFPREVERRRSGSVSGEFFTAAQAVRLIFRRTRSPVAREKSFWS</sequence>
<keyword evidence="2" id="KW-1185">Reference proteome</keyword>
<reference evidence="1" key="1">
    <citation type="journal article" date="2022" name="bioRxiv">
        <title>Sequencing and chromosome-scale assembly of the giantPleurodeles waltlgenome.</title>
        <authorList>
            <person name="Brown T."/>
            <person name="Elewa A."/>
            <person name="Iarovenko S."/>
            <person name="Subramanian E."/>
            <person name="Araus A.J."/>
            <person name="Petzold A."/>
            <person name="Susuki M."/>
            <person name="Suzuki K.-i.T."/>
            <person name="Hayashi T."/>
            <person name="Toyoda A."/>
            <person name="Oliveira C."/>
            <person name="Osipova E."/>
            <person name="Leigh N.D."/>
            <person name="Simon A."/>
            <person name="Yun M.H."/>
        </authorList>
    </citation>
    <scope>NUCLEOTIDE SEQUENCE</scope>
    <source>
        <strain evidence="1">20211129_DDA</strain>
        <tissue evidence="1">Liver</tissue>
    </source>
</reference>
<name>A0AAV7NPT1_PLEWA</name>
<proteinExistence type="predicted"/>
<comment type="caution">
    <text evidence="1">The sequence shown here is derived from an EMBL/GenBank/DDBJ whole genome shotgun (WGS) entry which is preliminary data.</text>
</comment>
<dbReference type="AlphaFoldDB" id="A0AAV7NPT1"/>
<gene>
    <name evidence="1" type="ORF">NDU88_005705</name>
</gene>
<dbReference type="Proteomes" id="UP001066276">
    <property type="component" value="Chromosome 8"/>
</dbReference>
<dbReference type="EMBL" id="JANPWB010000012">
    <property type="protein sequence ID" value="KAJ1117506.1"/>
    <property type="molecule type" value="Genomic_DNA"/>
</dbReference>